<dbReference type="EMBL" id="MFFF01000016">
    <property type="protein sequence ID" value="OGE99743.1"/>
    <property type="molecule type" value="Genomic_DNA"/>
</dbReference>
<accession>A0A1F5QC07</accession>
<comment type="caution">
    <text evidence="1">The sequence shown here is derived from an EMBL/GenBank/DDBJ whole genome shotgun (WGS) entry which is preliminary data.</text>
</comment>
<dbReference type="AlphaFoldDB" id="A0A1F5QC07"/>
<organism evidence="1 2">
    <name type="scientific">Candidatus Doudnabacteria bacterium RIFCSPLOWO2_02_FULL_48_13</name>
    <dbReference type="NCBI Taxonomy" id="1817845"/>
    <lineage>
        <taxon>Bacteria</taxon>
        <taxon>Candidatus Doudnaibacteriota</taxon>
    </lineage>
</organism>
<gene>
    <name evidence="1" type="ORF">A3J05_02675</name>
</gene>
<evidence type="ECO:0000313" key="1">
    <source>
        <dbReference type="EMBL" id="OGE99743.1"/>
    </source>
</evidence>
<name>A0A1F5QC07_9BACT</name>
<proteinExistence type="predicted"/>
<dbReference type="Proteomes" id="UP000177235">
    <property type="component" value="Unassembled WGS sequence"/>
</dbReference>
<protein>
    <submittedName>
        <fullName evidence="1">Uncharacterized protein</fullName>
    </submittedName>
</protein>
<evidence type="ECO:0000313" key="2">
    <source>
        <dbReference type="Proteomes" id="UP000177235"/>
    </source>
</evidence>
<sequence>MLMSKEMKRVVRDNGYGVLAWAITKLIENGQHNVAAMIICCLCLLPRDKEVENNGVIAVLTNFKLRKAAESADTHFWIRNLSAGMFVVCHDRVTATLATCGWYANCRQPYFNRYLPMIMKDDGIWYYYPARRDHAEEEPLSVQLCDSAGAQRDQCIQEFRIIRNSHTIIQGVAIYSKQMGRYYTAEDGRRSVGNGYFEYRIPHDTVLYTFGRQYDGRRLIDVLEFDKWYDYFLNETTPPTLT</sequence>
<reference evidence="1 2" key="1">
    <citation type="journal article" date="2016" name="Nat. Commun.">
        <title>Thousands of microbial genomes shed light on interconnected biogeochemical processes in an aquifer system.</title>
        <authorList>
            <person name="Anantharaman K."/>
            <person name="Brown C.T."/>
            <person name="Hug L.A."/>
            <person name="Sharon I."/>
            <person name="Castelle C.J."/>
            <person name="Probst A.J."/>
            <person name="Thomas B.C."/>
            <person name="Singh A."/>
            <person name="Wilkins M.J."/>
            <person name="Karaoz U."/>
            <person name="Brodie E.L."/>
            <person name="Williams K.H."/>
            <person name="Hubbard S.S."/>
            <person name="Banfield J.F."/>
        </authorList>
    </citation>
    <scope>NUCLEOTIDE SEQUENCE [LARGE SCALE GENOMIC DNA]</scope>
</reference>